<organism evidence="2 3">
    <name type="scientific">Kitasatospora cystarginea</name>
    <dbReference type="NCBI Taxonomy" id="58350"/>
    <lineage>
        <taxon>Bacteria</taxon>
        <taxon>Bacillati</taxon>
        <taxon>Actinomycetota</taxon>
        <taxon>Actinomycetes</taxon>
        <taxon>Kitasatosporales</taxon>
        <taxon>Streptomycetaceae</taxon>
        <taxon>Kitasatospora</taxon>
    </lineage>
</organism>
<feature type="coiled-coil region" evidence="1">
    <location>
        <begin position="48"/>
        <end position="75"/>
    </location>
</feature>
<dbReference type="SUPFAM" id="SSF140453">
    <property type="entry name" value="EsxAB dimer-like"/>
    <property type="match status" value="1"/>
</dbReference>
<dbReference type="RefSeq" id="WP_344635273.1">
    <property type="nucleotide sequence ID" value="NZ_BAAATR010000004.1"/>
</dbReference>
<reference evidence="2 3" key="1">
    <citation type="journal article" date="2019" name="Int. J. Syst. Evol. Microbiol.">
        <title>The Global Catalogue of Microorganisms (GCM) 10K type strain sequencing project: providing services to taxonomists for standard genome sequencing and annotation.</title>
        <authorList>
            <consortium name="The Broad Institute Genomics Platform"/>
            <consortium name="The Broad Institute Genome Sequencing Center for Infectious Disease"/>
            <person name="Wu L."/>
            <person name="Ma J."/>
        </authorList>
    </citation>
    <scope>NUCLEOTIDE SEQUENCE [LARGE SCALE GENOMIC DNA]</scope>
    <source>
        <strain evidence="2 3">JCM 7356</strain>
    </source>
</reference>
<gene>
    <name evidence="2" type="ORF">GCM10010430_13280</name>
</gene>
<accession>A0ABN3DK22</accession>
<dbReference type="EMBL" id="BAAATR010000004">
    <property type="protein sequence ID" value="GAA2233919.1"/>
    <property type="molecule type" value="Genomic_DNA"/>
</dbReference>
<sequence length="118" mass="12508">MSFLGDAWDDAKHLAGDVVKVGEDIVMAPAEIAHWALTQMFGGGEADLHRIANELNELSKQMDGLAKEINGALGQLTWHGPASDAFVGYARARVGEMNAVGDDLAQLGASVDRLANAY</sequence>
<evidence type="ECO:0000313" key="3">
    <source>
        <dbReference type="Proteomes" id="UP001500305"/>
    </source>
</evidence>
<evidence type="ECO:0008006" key="4">
    <source>
        <dbReference type="Google" id="ProtNLM"/>
    </source>
</evidence>
<keyword evidence="1" id="KW-0175">Coiled coil</keyword>
<keyword evidence="3" id="KW-1185">Reference proteome</keyword>
<proteinExistence type="predicted"/>
<dbReference type="InterPro" id="IPR036689">
    <property type="entry name" value="ESAT-6-like_sf"/>
</dbReference>
<dbReference type="Gene3D" id="1.10.287.1060">
    <property type="entry name" value="ESAT-6-like"/>
    <property type="match status" value="1"/>
</dbReference>
<evidence type="ECO:0000313" key="2">
    <source>
        <dbReference type="EMBL" id="GAA2233919.1"/>
    </source>
</evidence>
<name>A0ABN3DK22_9ACTN</name>
<comment type="caution">
    <text evidence="2">The sequence shown here is derived from an EMBL/GenBank/DDBJ whole genome shotgun (WGS) entry which is preliminary data.</text>
</comment>
<evidence type="ECO:0000256" key="1">
    <source>
        <dbReference type="SAM" id="Coils"/>
    </source>
</evidence>
<dbReference type="Proteomes" id="UP001500305">
    <property type="component" value="Unassembled WGS sequence"/>
</dbReference>
<protein>
    <recommendedName>
        <fullName evidence="4">WXG100 family type VII secretion target</fullName>
    </recommendedName>
</protein>